<dbReference type="PANTHER" id="PTHR43532">
    <property type="entry name" value="GLUCOSE-1-PHOSPHATE THYMIDYLYLTRANSFERASE"/>
    <property type="match status" value="1"/>
</dbReference>
<keyword evidence="5" id="KW-0548">Nucleotidyltransferase</keyword>
<dbReference type="EMBL" id="LAZR01022317">
    <property type="protein sequence ID" value="KKL82275.1"/>
    <property type="molecule type" value="Genomic_DNA"/>
</dbReference>
<evidence type="ECO:0000256" key="1">
    <source>
        <dbReference type="ARBA" id="ARBA00001946"/>
    </source>
</evidence>
<evidence type="ECO:0000256" key="8">
    <source>
        <dbReference type="ARBA" id="ARBA00049336"/>
    </source>
</evidence>
<evidence type="ECO:0000256" key="6">
    <source>
        <dbReference type="ARBA" id="ARBA00022723"/>
    </source>
</evidence>
<comment type="similarity">
    <text evidence="2">Belongs to the glucose-1-phosphate thymidylyltransferase family.</text>
</comment>
<proteinExistence type="inferred from homology"/>
<evidence type="ECO:0000259" key="9">
    <source>
        <dbReference type="Pfam" id="PF00483"/>
    </source>
</evidence>
<reference evidence="10" key="1">
    <citation type="journal article" date="2015" name="Nature">
        <title>Complex archaea that bridge the gap between prokaryotes and eukaryotes.</title>
        <authorList>
            <person name="Spang A."/>
            <person name="Saw J.H."/>
            <person name="Jorgensen S.L."/>
            <person name="Zaremba-Niedzwiedzka K."/>
            <person name="Martijn J."/>
            <person name="Lind A.E."/>
            <person name="van Eijk R."/>
            <person name="Schleper C."/>
            <person name="Guy L."/>
            <person name="Ettema T.J."/>
        </authorList>
    </citation>
    <scope>NUCLEOTIDE SEQUENCE</scope>
</reference>
<gene>
    <name evidence="10" type="ORF">LCGC14_1986370</name>
</gene>
<dbReference type="GO" id="GO:0008879">
    <property type="term" value="F:glucose-1-phosphate thymidylyltransferase activity"/>
    <property type="evidence" value="ECO:0007669"/>
    <property type="project" value="UniProtKB-EC"/>
</dbReference>
<evidence type="ECO:0000256" key="2">
    <source>
        <dbReference type="ARBA" id="ARBA00010480"/>
    </source>
</evidence>
<dbReference type="InterPro" id="IPR005835">
    <property type="entry name" value="NTP_transferase_dom"/>
</dbReference>
<comment type="caution">
    <text evidence="10">The sequence shown here is derived from an EMBL/GenBank/DDBJ whole genome shotgun (WGS) entry which is preliminary data.</text>
</comment>
<keyword evidence="4" id="KW-0808">Transferase</keyword>
<comment type="catalytic activity">
    <reaction evidence="8">
        <text>dTTP + alpha-D-glucose 1-phosphate + H(+) = dTDP-alpha-D-glucose + diphosphate</text>
        <dbReference type="Rhea" id="RHEA:15225"/>
        <dbReference type="ChEBI" id="CHEBI:15378"/>
        <dbReference type="ChEBI" id="CHEBI:33019"/>
        <dbReference type="ChEBI" id="CHEBI:37568"/>
        <dbReference type="ChEBI" id="CHEBI:57477"/>
        <dbReference type="ChEBI" id="CHEBI:58601"/>
        <dbReference type="EC" id="2.7.7.24"/>
    </reaction>
</comment>
<comment type="cofactor">
    <cofactor evidence="1">
        <name>Mg(2+)</name>
        <dbReference type="ChEBI" id="CHEBI:18420"/>
    </cofactor>
</comment>
<keyword evidence="7" id="KW-0460">Magnesium</keyword>
<name>A0A0F9HKQ2_9ZZZZ</name>
<accession>A0A0F9HKQ2</accession>
<dbReference type="Pfam" id="PF00483">
    <property type="entry name" value="NTP_transferase"/>
    <property type="match status" value="1"/>
</dbReference>
<keyword evidence="6" id="KW-0479">Metal-binding</keyword>
<evidence type="ECO:0000256" key="4">
    <source>
        <dbReference type="ARBA" id="ARBA00022679"/>
    </source>
</evidence>
<dbReference type="AlphaFoldDB" id="A0A0F9HKQ2"/>
<sequence>LELSPRGEFEIIDLLKEYLKKEKLQLKLLGRGFAWLDMGTYDGLLEAANFVRTIQKRQGLYIACIEEIAYKNGFITQEELRKITNTISNTDYGKYLRMISLEEEKLK</sequence>
<dbReference type="InterPro" id="IPR029044">
    <property type="entry name" value="Nucleotide-diphossugar_trans"/>
</dbReference>
<organism evidence="10">
    <name type="scientific">marine sediment metagenome</name>
    <dbReference type="NCBI Taxonomy" id="412755"/>
    <lineage>
        <taxon>unclassified sequences</taxon>
        <taxon>metagenomes</taxon>
        <taxon>ecological metagenomes</taxon>
    </lineage>
</organism>
<evidence type="ECO:0000256" key="7">
    <source>
        <dbReference type="ARBA" id="ARBA00022842"/>
    </source>
</evidence>
<dbReference type="GO" id="GO:0046872">
    <property type="term" value="F:metal ion binding"/>
    <property type="evidence" value="ECO:0007669"/>
    <property type="project" value="UniProtKB-KW"/>
</dbReference>
<evidence type="ECO:0000256" key="5">
    <source>
        <dbReference type="ARBA" id="ARBA00022695"/>
    </source>
</evidence>
<feature type="domain" description="Nucleotidyl transferase" evidence="9">
    <location>
        <begin position="4"/>
        <end position="52"/>
    </location>
</feature>
<evidence type="ECO:0000313" key="10">
    <source>
        <dbReference type="EMBL" id="KKL82275.1"/>
    </source>
</evidence>
<dbReference type="Gene3D" id="3.90.550.10">
    <property type="entry name" value="Spore Coat Polysaccharide Biosynthesis Protein SpsA, Chain A"/>
    <property type="match status" value="1"/>
</dbReference>
<dbReference type="PANTHER" id="PTHR43532:SF1">
    <property type="entry name" value="GLUCOSE-1-PHOSPHATE THYMIDYLYLTRANSFERASE 1"/>
    <property type="match status" value="1"/>
</dbReference>
<dbReference type="EC" id="2.7.7.24" evidence="3"/>
<dbReference type="InterPro" id="IPR005907">
    <property type="entry name" value="G1P_thy_trans_s"/>
</dbReference>
<dbReference type="SUPFAM" id="SSF53448">
    <property type="entry name" value="Nucleotide-diphospho-sugar transferases"/>
    <property type="match status" value="1"/>
</dbReference>
<evidence type="ECO:0000256" key="3">
    <source>
        <dbReference type="ARBA" id="ARBA00012461"/>
    </source>
</evidence>
<feature type="non-terminal residue" evidence="10">
    <location>
        <position position="1"/>
    </location>
</feature>
<protein>
    <recommendedName>
        <fullName evidence="3">glucose-1-phosphate thymidylyltransferase</fullName>
        <ecNumber evidence="3">2.7.7.24</ecNumber>
    </recommendedName>
</protein>